<gene>
    <name evidence="2" type="ORF">QF035_008824</name>
</gene>
<dbReference type="EMBL" id="JAUSZI010000002">
    <property type="protein sequence ID" value="MDQ1031242.1"/>
    <property type="molecule type" value="Genomic_DNA"/>
</dbReference>
<dbReference type="SUPFAM" id="SSF52980">
    <property type="entry name" value="Restriction endonuclease-like"/>
    <property type="match status" value="1"/>
</dbReference>
<dbReference type="PANTHER" id="PTHR37317:SF1">
    <property type="entry name" value="ZINC-RIBBON DOMAIN-CONTAINING PROTEIN-RELATED"/>
    <property type="match status" value="1"/>
</dbReference>
<dbReference type="PANTHER" id="PTHR37317">
    <property type="entry name" value="BLR8090 PROTEIN"/>
    <property type="match status" value="1"/>
</dbReference>
<name>A0ABU0T6F3_9ACTN</name>
<evidence type="ECO:0000313" key="3">
    <source>
        <dbReference type="Proteomes" id="UP001230328"/>
    </source>
</evidence>
<dbReference type="InterPro" id="IPR025487">
    <property type="entry name" value="DUF4379"/>
</dbReference>
<dbReference type="Proteomes" id="UP001230328">
    <property type="component" value="Unassembled WGS sequence"/>
</dbReference>
<comment type="caution">
    <text evidence="2">The sequence shown here is derived from an EMBL/GenBank/DDBJ whole genome shotgun (WGS) entry which is preliminary data.</text>
</comment>
<evidence type="ECO:0000313" key="2">
    <source>
        <dbReference type="EMBL" id="MDQ1031242.1"/>
    </source>
</evidence>
<feature type="domain" description="Treble clef zinc finger" evidence="1">
    <location>
        <begin position="258"/>
        <end position="307"/>
    </location>
</feature>
<keyword evidence="2" id="KW-0378">Hydrolase</keyword>
<accession>A0ABU0T6F3</accession>
<protein>
    <submittedName>
        <fullName evidence="2">Very-short-patch-repair endonuclease</fullName>
    </submittedName>
</protein>
<evidence type="ECO:0000259" key="1">
    <source>
        <dbReference type="Pfam" id="PF14311"/>
    </source>
</evidence>
<feature type="domain" description="Treble clef zinc finger" evidence="1">
    <location>
        <begin position="188"/>
        <end position="241"/>
    </location>
</feature>
<sequence>MGAAAIDVGLHVDGDLVGYTLDDGSPIYTGRQTRVFLKDVRPDLKSRTLVPDEVFDSLSANSTQPCTVILCAHGHTASMKPRDFRYLEDCVYCLGKRVWPGFNDLETLHPDFVATHWIHERNELNPGLLAPKSNQKVLLRCEQGHESKVTLAPRFTAWSKGVFSCRRCQGLNRALRAEKTFRSEYPELALEWGPTNERKAYEVTPKSGLTVGWICVRGHEWREAVAARVVNGTGCPYCSGHRVLAGFNDLVTVSPKVAAQWHPDNELSPAELTIGSNIRVLWFCAEGHEWEAQVNYRNRNGCPRCARTQVSLVERLLCARVAERISGVEVDVVVDDALDQRNRPARCDAALPQCRAVLEYDGQYWHRDRLARDRAKTDALLRAGWLVIRVREDGLPLLDIDDAGLFQIQTPVWRTPTDEALAALYVLADRVVHILTTIQSSAAEQTNTKETK</sequence>
<keyword evidence="3" id="KW-1185">Reference proteome</keyword>
<dbReference type="GO" id="GO:0004519">
    <property type="term" value="F:endonuclease activity"/>
    <property type="evidence" value="ECO:0007669"/>
    <property type="project" value="UniProtKB-KW"/>
</dbReference>
<keyword evidence="2" id="KW-0540">Nuclease</keyword>
<dbReference type="Gene3D" id="3.40.960.10">
    <property type="entry name" value="VSR Endonuclease"/>
    <property type="match status" value="1"/>
</dbReference>
<proteinExistence type="predicted"/>
<reference evidence="2 3" key="1">
    <citation type="submission" date="2023-07" db="EMBL/GenBank/DDBJ databases">
        <title>Comparative genomics of wheat-associated soil bacteria to identify genetic determinants of phenazine resistance.</title>
        <authorList>
            <person name="Mouncey N."/>
        </authorList>
    </citation>
    <scope>NUCLEOTIDE SEQUENCE [LARGE SCALE GENOMIC DNA]</scope>
    <source>
        <strain evidence="2 3">V2I4</strain>
    </source>
</reference>
<keyword evidence="2" id="KW-0255">Endonuclease</keyword>
<dbReference type="InterPro" id="IPR011335">
    <property type="entry name" value="Restrct_endonuc-II-like"/>
</dbReference>
<dbReference type="RefSeq" id="WP_307527246.1">
    <property type="nucleotide sequence ID" value="NZ_JAUSZI010000002.1"/>
</dbReference>
<dbReference type="Pfam" id="PF14311">
    <property type="entry name" value="DUF4379"/>
    <property type="match status" value="2"/>
</dbReference>
<organism evidence="2 3">
    <name type="scientific">Streptomyces umbrinus</name>
    <dbReference type="NCBI Taxonomy" id="67370"/>
    <lineage>
        <taxon>Bacteria</taxon>
        <taxon>Bacillati</taxon>
        <taxon>Actinomycetota</taxon>
        <taxon>Actinomycetes</taxon>
        <taxon>Kitasatosporales</taxon>
        <taxon>Streptomycetaceae</taxon>
        <taxon>Streptomyces</taxon>
        <taxon>Streptomyces phaeochromogenes group</taxon>
    </lineage>
</organism>